<feature type="domain" description="Core-binding (CB)" evidence="5">
    <location>
        <begin position="3"/>
        <end position="96"/>
    </location>
</feature>
<protein>
    <submittedName>
        <fullName evidence="6">Tyrosine recombinase XerD</fullName>
    </submittedName>
</protein>
<dbReference type="SUPFAM" id="SSF56349">
    <property type="entry name" value="DNA breaking-rejoining enzymes"/>
    <property type="match status" value="1"/>
</dbReference>
<dbReference type="InterPro" id="IPR044068">
    <property type="entry name" value="CB"/>
</dbReference>
<dbReference type="PANTHER" id="PTHR30349:SF41">
    <property type="entry name" value="INTEGRASE_RECOMBINASE PROTEIN MJ0367-RELATED"/>
    <property type="match status" value="1"/>
</dbReference>
<dbReference type="Pfam" id="PF02899">
    <property type="entry name" value="Phage_int_SAM_1"/>
    <property type="match status" value="1"/>
</dbReference>
<evidence type="ECO:0000256" key="3">
    <source>
        <dbReference type="ARBA" id="ARBA00023172"/>
    </source>
</evidence>
<dbReference type="InterPro" id="IPR011010">
    <property type="entry name" value="DNA_brk_join_enz"/>
</dbReference>
<gene>
    <name evidence="6" type="primary">xerD_72</name>
    <name evidence="6" type="ORF">SDC9_103634</name>
</gene>
<dbReference type="GO" id="GO:0003677">
    <property type="term" value="F:DNA binding"/>
    <property type="evidence" value="ECO:0007669"/>
    <property type="project" value="UniProtKB-KW"/>
</dbReference>
<keyword evidence="3" id="KW-0233">DNA recombination</keyword>
<name>A0A645AUQ2_9ZZZZ</name>
<dbReference type="PANTHER" id="PTHR30349">
    <property type="entry name" value="PHAGE INTEGRASE-RELATED"/>
    <property type="match status" value="1"/>
</dbReference>
<evidence type="ECO:0000313" key="6">
    <source>
        <dbReference type="EMBL" id="MPM56819.1"/>
    </source>
</evidence>
<dbReference type="GO" id="GO:0006310">
    <property type="term" value="P:DNA recombination"/>
    <property type="evidence" value="ECO:0007669"/>
    <property type="project" value="UniProtKB-KW"/>
</dbReference>
<feature type="domain" description="Tyr recombinase" evidence="4">
    <location>
        <begin position="120"/>
        <end position="305"/>
    </location>
</feature>
<dbReference type="Gene3D" id="1.10.443.10">
    <property type="entry name" value="Intergrase catalytic core"/>
    <property type="match status" value="1"/>
</dbReference>
<reference evidence="6" key="1">
    <citation type="submission" date="2019-08" db="EMBL/GenBank/DDBJ databases">
        <authorList>
            <person name="Kucharzyk K."/>
            <person name="Murdoch R.W."/>
            <person name="Higgins S."/>
            <person name="Loffler F."/>
        </authorList>
    </citation>
    <scope>NUCLEOTIDE SEQUENCE</scope>
</reference>
<dbReference type="Gene3D" id="1.10.150.130">
    <property type="match status" value="1"/>
</dbReference>
<dbReference type="AlphaFoldDB" id="A0A645AUQ2"/>
<dbReference type="InterPro" id="IPR010998">
    <property type="entry name" value="Integrase_recombinase_N"/>
</dbReference>
<dbReference type="EMBL" id="VSSQ01015944">
    <property type="protein sequence ID" value="MPM56819.1"/>
    <property type="molecule type" value="Genomic_DNA"/>
</dbReference>
<evidence type="ECO:0000256" key="1">
    <source>
        <dbReference type="ARBA" id="ARBA00022908"/>
    </source>
</evidence>
<dbReference type="InterPro" id="IPR013762">
    <property type="entry name" value="Integrase-like_cat_sf"/>
</dbReference>
<dbReference type="PROSITE" id="PS51900">
    <property type="entry name" value="CB"/>
    <property type="match status" value="1"/>
</dbReference>
<evidence type="ECO:0000256" key="2">
    <source>
        <dbReference type="ARBA" id="ARBA00023125"/>
    </source>
</evidence>
<dbReference type="InterPro" id="IPR004107">
    <property type="entry name" value="Integrase_SAM-like_N"/>
</dbReference>
<organism evidence="6">
    <name type="scientific">bioreactor metagenome</name>
    <dbReference type="NCBI Taxonomy" id="1076179"/>
    <lineage>
        <taxon>unclassified sequences</taxon>
        <taxon>metagenomes</taxon>
        <taxon>ecological metagenomes</taxon>
    </lineage>
</organism>
<evidence type="ECO:0000259" key="5">
    <source>
        <dbReference type="PROSITE" id="PS51900"/>
    </source>
</evidence>
<accession>A0A645AUQ2</accession>
<dbReference type="Pfam" id="PF00589">
    <property type="entry name" value="Phage_integrase"/>
    <property type="match status" value="1"/>
</dbReference>
<dbReference type="InterPro" id="IPR002104">
    <property type="entry name" value="Integrase_catalytic"/>
</dbReference>
<comment type="caution">
    <text evidence="6">The sequence shown here is derived from an EMBL/GenBank/DDBJ whole genome shotgun (WGS) entry which is preliminary data.</text>
</comment>
<keyword evidence="2" id="KW-0238">DNA-binding</keyword>
<dbReference type="InterPro" id="IPR050090">
    <property type="entry name" value="Tyrosine_recombinase_XerCD"/>
</dbReference>
<sequence>MKNDFPFHISKFLVDYLQTQRGASTNTSKTYRDAFVQLLEYLYETKGLRSDKVGLKDLTPEVITGFLDWIESEKKVTVATRNNRLGAVKSFFRYLSYREPEFLSTCTVILGIRQKKFEPKPMNYLTLDAYKLLLASFNVDDKKQMRDLCIVAVMYESGGRVSEIAGIRSFDFKSENPYTLLLHGKGKKTRIVPIDKSVGKLVDRYRQIYKVKEDEPLFFNTRREPLTREGLNYVLQKYFCMARKNRPEIFPPTISPHCIRHSRAMHLLENNVNLIYIRDLLGHSSVMTTEIYSKANPEIKRIRIEEATKTLLGDNIGYTEEEKNELLNWLKNSI</sequence>
<evidence type="ECO:0000259" key="4">
    <source>
        <dbReference type="PROSITE" id="PS51898"/>
    </source>
</evidence>
<proteinExistence type="predicted"/>
<dbReference type="PROSITE" id="PS51898">
    <property type="entry name" value="TYR_RECOMBINASE"/>
    <property type="match status" value="1"/>
</dbReference>
<keyword evidence="1" id="KW-0229">DNA integration</keyword>
<dbReference type="GO" id="GO:0015074">
    <property type="term" value="P:DNA integration"/>
    <property type="evidence" value="ECO:0007669"/>
    <property type="project" value="UniProtKB-KW"/>
</dbReference>